<gene>
    <name evidence="1" type="ORF">SAMN05444354_10185</name>
</gene>
<dbReference type="PROSITE" id="PS51257">
    <property type="entry name" value="PROKAR_LIPOPROTEIN"/>
    <property type="match status" value="1"/>
</dbReference>
<dbReference type="AlphaFoldDB" id="A0A1H7FMI5"/>
<evidence type="ECO:0000313" key="2">
    <source>
        <dbReference type="Proteomes" id="UP000182719"/>
    </source>
</evidence>
<protein>
    <submittedName>
        <fullName evidence="1">Uncharacterized protein</fullName>
    </submittedName>
</protein>
<dbReference type="EMBL" id="FOAP01000001">
    <property type="protein sequence ID" value="SEK24555.1"/>
    <property type="molecule type" value="Genomic_DNA"/>
</dbReference>
<name>A0A1H7FMI5_STIAU</name>
<dbReference type="RefSeq" id="WP_075004401.1">
    <property type="nucleotide sequence ID" value="NZ_FOAP01000001.1"/>
</dbReference>
<accession>A0A1H7FMI5</accession>
<sequence>MKSLHFAALAVFGTAALTGCGVEPGEGQDDASGLDVPAQEFTSPFEDTAKDSVPSVALDGRAAAAAEGVQAMALNPSLRGLVSSWYSGSVPAGATQHWYWNNSSLTSAYSVGLSPTGASTTGGCRFEVTRTWDAQQYGGEREFHFALKNTGSIACGTNILLASRERTSNWATGGLAVGESRSWTWNNANPLTATYAVGLSPSGATSTNPCELEVTRSGYAQQPGGERKFNFTVKNVGAIACQGDVQLAAVTSANASWSTGSLSPGASGSWVWNNANPLDRVYSLGLSPAGASGSTPCQLEVTQSSYQQLINADGTTERKFYFTVRNAGTLTCSGTVLLNYL</sequence>
<dbReference type="Proteomes" id="UP000182719">
    <property type="component" value="Unassembled WGS sequence"/>
</dbReference>
<organism evidence="1 2">
    <name type="scientific">Stigmatella aurantiaca</name>
    <dbReference type="NCBI Taxonomy" id="41"/>
    <lineage>
        <taxon>Bacteria</taxon>
        <taxon>Pseudomonadati</taxon>
        <taxon>Myxococcota</taxon>
        <taxon>Myxococcia</taxon>
        <taxon>Myxococcales</taxon>
        <taxon>Cystobacterineae</taxon>
        <taxon>Archangiaceae</taxon>
        <taxon>Stigmatella</taxon>
    </lineage>
</organism>
<dbReference type="OrthoDB" id="3366826at2"/>
<evidence type="ECO:0000313" key="1">
    <source>
        <dbReference type="EMBL" id="SEK24555.1"/>
    </source>
</evidence>
<keyword evidence="2" id="KW-1185">Reference proteome</keyword>
<proteinExistence type="predicted"/>
<reference evidence="2" key="1">
    <citation type="submission" date="2016-10" db="EMBL/GenBank/DDBJ databases">
        <authorList>
            <person name="Varghese N."/>
            <person name="Submissions S."/>
        </authorList>
    </citation>
    <scope>NUCLEOTIDE SEQUENCE [LARGE SCALE GENOMIC DNA]</scope>
    <source>
        <strain evidence="2">DSM 17044</strain>
    </source>
</reference>